<dbReference type="AlphaFoldDB" id="A0AAW3JW47"/>
<dbReference type="InterPro" id="IPR014217">
    <property type="entry name" value="Spore_III_AA"/>
</dbReference>
<dbReference type="SMART" id="SM00382">
    <property type="entry name" value="AAA"/>
    <property type="match status" value="1"/>
</dbReference>
<dbReference type="PANTHER" id="PTHR20953">
    <property type="entry name" value="KINASE-RELATED"/>
    <property type="match status" value="1"/>
</dbReference>
<evidence type="ECO:0000256" key="1">
    <source>
        <dbReference type="ARBA" id="ARBA00022741"/>
    </source>
</evidence>
<dbReference type="Proteomes" id="UP000050833">
    <property type="component" value="Unassembled WGS sequence"/>
</dbReference>
<protein>
    <submittedName>
        <fullName evidence="4">Stage III sporulation protein AA</fullName>
    </submittedName>
</protein>
<evidence type="ECO:0000259" key="3">
    <source>
        <dbReference type="SMART" id="SM00382"/>
    </source>
</evidence>
<evidence type="ECO:0000313" key="5">
    <source>
        <dbReference type="Proteomes" id="UP000050833"/>
    </source>
</evidence>
<dbReference type="InterPro" id="IPR045735">
    <property type="entry name" value="Spore_III_AA_AAA+_ATPase"/>
</dbReference>
<evidence type="ECO:0000313" key="4">
    <source>
        <dbReference type="EMBL" id="KQC86877.1"/>
    </source>
</evidence>
<dbReference type="SUPFAM" id="SSF52540">
    <property type="entry name" value="P-loop containing nucleoside triphosphate hydrolases"/>
    <property type="match status" value="1"/>
</dbReference>
<keyword evidence="2" id="KW-0067">ATP-binding</keyword>
<proteinExistence type="predicted"/>
<dbReference type="Gene3D" id="3.40.50.300">
    <property type="entry name" value="P-loop containing nucleotide triphosphate hydrolases"/>
    <property type="match status" value="1"/>
</dbReference>
<dbReference type="InterPro" id="IPR003593">
    <property type="entry name" value="AAA+_ATPase"/>
</dbReference>
<gene>
    <name evidence="4" type="ORF">APZ18_01980</name>
</gene>
<keyword evidence="1" id="KW-0547">Nucleotide-binding</keyword>
<accession>A0AAW3JW47</accession>
<feature type="domain" description="AAA+ ATPase" evidence="3">
    <location>
        <begin position="151"/>
        <end position="298"/>
    </location>
</feature>
<dbReference type="RefSeq" id="WP_022015124.1">
    <property type="nucleotide sequence ID" value="NZ_DBGBRS010000149.1"/>
</dbReference>
<dbReference type="NCBIfam" id="TIGR02858">
    <property type="entry name" value="spore_III_AA"/>
    <property type="match status" value="1"/>
</dbReference>
<dbReference type="EMBL" id="LLKB01000001">
    <property type="protein sequence ID" value="KQC86877.1"/>
    <property type="molecule type" value="Genomic_DNA"/>
</dbReference>
<keyword evidence="5" id="KW-1185">Reference proteome</keyword>
<dbReference type="PANTHER" id="PTHR20953:SF3">
    <property type="entry name" value="P-LOOP CONTAINING NUCLEOSIDE TRIPHOSPHATE HYDROLASES SUPERFAMILY PROTEIN"/>
    <property type="match status" value="1"/>
</dbReference>
<reference evidence="4 5" key="1">
    <citation type="submission" date="2015-10" db="EMBL/GenBank/DDBJ databases">
        <title>Butyribacter intestini gen. nov., sp. nov., a butyric acid-producing bacterium of the family Lachnospiraceae isolated from the human faeces.</title>
        <authorList>
            <person name="Zou Y."/>
            <person name="Xue W."/>
            <person name="Luo G."/>
            <person name="Lv M."/>
        </authorList>
    </citation>
    <scope>NUCLEOTIDE SEQUENCE [LARGE SCALE GENOMIC DNA]</scope>
    <source>
        <strain evidence="4 5">TF01-11</strain>
    </source>
</reference>
<dbReference type="Pfam" id="PF19568">
    <property type="entry name" value="Spore_III_AA"/>
    <property type="match status" value="1"/>
</dbReference>
<sequence>MDKKKDEIIKLLPLDIRKLFKFCDIEFSKLQEIRLRVNMPIMILYDSMEYFISCRGEMTKERKNGYRVSCAQIKEAMVYISNYSRYAFEEEIRQGFITVEGGHRVGVAGKIIWDSGKIRNISYISFINIRVSHEVIGCARGVMRYLRDESEFFNTLIISPPRCGKTTLLRDIVRIAADGSEIDRGMTVGIVDERSEIGACHLGCPQNNIGCRTDVLDGCPKSQGMMMMVRSMAPEIVAVDEIGSKDDAAAIEYVMNCGINVIATVHGLDMDEVINKPVIGELVRKRRFKRYIVLKRGKMGQIAAIFDDRGNVIY</sequence>
<evidence type="ECO:0000256" key="2">
    <source>
        <dbReference type="ARBA" id="ARBA00022840"/>
    </source>
</evidence>
<name>A0AAW3JW47_9FIRM</name>
<dbReference type="InterPro" id="IPR027417">
    <property type="entry name" value="P-loop_NTPase"/>
</dbReference>
<comment type="caution">
    <text evidence="4">The sequence shown here is derived from an EMBL/GenBank/DDBJ whole genome shotgun (WGS) entry which is preliminary data.</text>
</comment>
<dbReference type="GO" id="GO:0005524">
    <property type="term" value="F:ATP binding"/>
    <property type="evidence" value="ECO:0007669"/>
    <property type="project" value="UniProtKB-KW"/>
</dbReference>
<organism evidence="4 5">
    <name type="scientific">Butyribacter intestini</name>
    <dbReference type="NCBI Taxonomy" id="1703332"/>
    <lineage>
        <taxon>Bacteria</taxon>
        <taxon>Bacillati</taxon>
        <taxon>Bacillota</taxon>
        <taxon>Clostridia</taxon>
        <taxon>Lachnospirales</taxon>
        <taxon>Lachnospiraceae</taxon>
        <taxon>Butyribacter</taxon>
    </lineage>
</organism>